<evidence type="ECO:0000256" key="4">
    <source>
        <dbReference type="ARBA" id="ARBA00022598"/>
    </source>
</evidence>
<name>A0A914PPD6_9BILA</name>
<evidence type="ECO:0000256" key="9">
    <source>
        <dbReference type="ARBA" id="ARBA00032122"/>
    </source>
</evidence>
<comment type="similarity">
    <text evidence="2 10">Belongs to the glutamate--cysteine ligase type 3 family.</text>
</comment>
<evidence type="ECO:0000256" key="8">
    <source>
        <dbReference type="ARBA" id="ARBA00030585"/>
    </source>
</evidence>
<comment type="pathway">
    <text evidence="1 10">Sulfur metabolism; glutathione biosynthesis; glutathione from L-cysteine and L-glutamate: step 1/2.</text>
</comment>
<dbReference type="SUPFAM" id="SSF55931">
    <property type="entry name" value="Glutamine synthetase/guanido kinase"/>
    <property type="match status" value="1"/>
</dbReference>
<comment type="catalytic activity">
    <reaction evidence="10">
        <text>L-cysteine + L-glutamate + ATP = gamma-L-glutamyl-L-cysteine + ADP + phosphate + H(+)</text>
        <dbReference type="Rhea" id="RHEA:13285"/>
        <dbReference type="ChEBI" id="CHEBI:15378"/>
        <dbReference type="ChEBI" id="CHEBI:29985"/>
        <dbReference type="ChEBI" id="CHEBI:30616"/>
        <dbReference type="ChEBI" id="CHEBI:35235"/>
        <dbReference type="ChEBI" id="CHEBI:43474"/>
        <dbReference type="ChEBI" id="CHEBI:58173"/>
        <dbReference type="ChEBI" id="CHEBI:456216"/>
        <dbReference type="EC" id="6.3.2.2"/>
    </reaction>
</comment>
<dbReference type="WBParaSite" id="PDA_v2.g20421.t1">
    <property type="protein sequence ID" value="PDA_v2.g20421.t1"/>
    <property type="gene ID" value="PDA_v2.g20421"/>
</dbReference>
<evidence type="ECO:0000256" key="2">
    <source>
        <dbReference type="ARBA" id="ARBA00008100"/>
    </source>
</evidence>
<dbReference type="PANTHER" id="PTHR11164">
    <property type="entry name" value="GLUTAMATE CYSTEINE LIGASE"/>
    <property type="match status" value="1"/>
</dbReference>
<dbReference type="Pfam" id="PF03074">
    <property type="entry name" value="GCS"/>
    <property type="match status" value="1"/>
</dbReference>
<evidence type="ECO:0000256" key="7">
    <source>
        <dbReference type="ARBA" id="ARBA00022840"/>
    </source>
</evidence>
<evidence type="ECO:0000313" key="11">
    <source>
        <dbReference type="Proteomes" id="UP000887578"/>
    </source>
</evidence>
<dbReference type="Proteomes" id="UP000887578">
    <property type="component" value="Unplaced"/>
</dbReference>
<accession>A0A914PPD6</accession>
<dbReference type="AlphaFoldDB" id="A0A914PPD6"/>
<evidence type="ECO:0000313" key="12">
    <source>
        <dbReference type="WBParaSite" id="PDA_v2.g20421.t1"/>
    </source>
</evidence>
<dbReference type="PANTHER" id="PTHR11164:SF0">
    <property type="entry name" value="GLUTAMATE--CYSTEINE LIGASE CATALYTIC SUBUNIT"/>
    <property type="match status" value="1"/>
</dbReference>
<evidence type="ECO:0000256" key="1">
    <source>
        <dbReference type="ARBA" id="ARBA00005006"/>
    </source>
</evidence>
<evidence type="ECO:0000256" key="3">
    <source>
        <dbReference type="ARBA" id="ARBA00012220"/>
    </source>
</evidence>
<proteinExistence type="inferred from homology"/>
<dbReference type="GO" id="GO:0004357">
    <property type="term" value="F:glutamate-cysteine ligase activity"/>
    <property type="evidence" value="ECO:0007669"/>
    <property type="project" value="UniProtKB-UniRule"/>
</dbReference>
<dbReference type="Gene3D" id="3.30.590.50">
    <property type="match status" value="2"/>
</dbReference>
<dbReference type="GO" id="GO:0006750">
    <property type="term" value="P:glutathione biosynthetic process"/>
    <property type="evidence" value="ECO:0007669"/>
    <property type="project" value="UniProtKB-UniRule"/>
</dbReference>
<keyword evidence="7 10" id="KW-0067">ATP-binding</keyword>
<keyword evidence="11" id="KW-1185">Reference proteome</keyword>
<organism evidence="11 12">
    <name type="scientific">Panagrolaimus davidi</name>
    <dbReference type="NCBI Taxonomy" id="227884"/>
    <lineage>
        <taxon>Eukaryota</taxon>
        <taxon>Metazoa</taxon>
        <taxon>Ecdysozoa</taxon>
        <taxon>Nematoda</taxon>
        <taxon>Chromadorea</taxon>
        <taxon>Rhabditida</taxon>
        <taxon>Tylenchina</taxon>
        <taxon>Panagrolaimomorpha</taxon>
        <taxon>Panagrolaimoidea</taxon>
        <taxon>Panagrolaimidae</taxon>
        <taxon>Panagrolaimus</taxon>
    </lineage>
</organism>
<dbReference type="InterPro" id="IPR004308">
    <property type="entry name" value="GCS"/>
</dbReference>
<evidence type="ECO:0000256" key="6">
    <source>
        <dbReference type="ARBA" id="ARBA00022741"/>
    </source>
</evidence>
<dbReference type="GO" id="GO:0017109">
    <property type="term" value="C:glutamate-cysteine ligase complex"/>
    <property type="evidence" value="ECO:0007669"/>
    <property type="project" value="TreeGrafter"/>
</dbReference>
<dbReference type="EC" id="6.3.2.2" evidence="3 10"/>
<dbReference type="InterPro" id="IPR014746">
    <property type="entry name" value="Gln_synth/guanido_kin_cat_dom"/>
</dbReference>
<keyword evidence="4 10" id="KW-0436">Ligase</keyword>
<protein>
    <recommendedName>
        <fullName evidence="3 10">Glutamate--cysteine ligase</fullName>
        <ecNumber evidence="3 10">6.3.2.2</ecNumber>
    </recommendedName>
    <alternativeName>
        <fullName evidence="9 10">Gamma-ECS</fullName>
    </alternativeName>
    <alternativeName>
        <fullName evidence="8 10">Gamma-glutamylcysteine synthetase</fullName>
    </alternativeName>
</protein>
<keyword evidence="5 10" id="KW-0317">Glutathione biosynthesis</keyword>
<evidence type="ECO:0000256" key="5">
    <source>
        <dbReference type="ARBA" id="ARBA00022684"/>
    </source>
</evidence>
<keyword evidence="6 10" id="KW-0547">Nucleotide-binding</keyword>
<sequence length="273" mass="31816">MEEAKWLYDQLAPITPILSALSAATPIYRSYLSEVDSRWNIISQGTDDRTPEERSKDGKFVIEKLRYDCFSCYLHETSQPFNDIEVKYDEKHFQQLLLAGIEEPIAQHIAHMFIRDPLIVLKDHIKEDFEEGCTDHFDLLQCSVWNNMRFKPPPNDNSEIGWRVEFRPTEIQLTDFENAALSCFVVLLTRVIISYNLVFVTNISTVNENMQKAIKRDAVLNEKLQFRNKLVTCEMAEDGKRKVRENGENEVSTAEMTVNEIINGKYFYFKNLV</sequence>
<reference evidence="12" key="1">
    <citation type="submission" date="2022-11" db="UniProtKB">
        <authorList>
            <consortium name="WormBaseParasite"/>
        </authorList>
    </citation>
    <scope>IDENTIFICATION</scope>
</reference>
<dbReference type="GO" id="GO:0005524">
    <property type="term" value="F:ATP binding"/>
    <property type="evidence" value="ECO:0007669"/>
    <property type="project" value="UniProtKB-UniRule"/>
</dbReference>
<evidence type="ECO:0000256" key="10">
    <source>
        <dbReference type="RuleBase" id="RU367135"/>
    </source>
</evidence>